<evidence type="ECO:0000256" key="1">
    <source>
        <dbReference type="ARBA" id="ARBA00023121"/>
    </source>
</evidence>
<keyword evidence="1" id="KW-0446">Lipid-binding</keyword>
<dbReference type="NCBIfam" id="TIGR00762">
    <property type="entry name" value="DegV"/>
    <property type="match status" value="1"/>
</dbReference>
<reference evidence="2 3" key="1">
    <citation type="submission" date="2019-06" db="EMBL/GenBank/DDBJ databases">
        <title>Draft Genome Sequence of Candidatus Phytoplasma pini-Related Strain MDPP: A Resource for Comparative Genomics of Gymnosperm-infecting Phytoplasmas.</title>
        <authorList>
            <person name="Cai W."/>
            <person name="Costanzo S."/>
            <person name="Shao J."/>
            <person name="Zhao Y."/>
            <person name="Davis R."/>
        </authorList>
    </citation>
    <scope>NUCLEOTIDE SEQUENCE [LARGE SCALE GENOMIC DNA]</scope>
    <source>
        <strain evidence="2 3">MDPP</strain>
    </source>
</reference>
<gene>
    <name evidence="2" type="primary">degV</name>
    <name evidence="2" type="ORF">MDPP_003</name>
</gene>
<evidence type="ECO:0000313" key="3">
    <source>
        <dbReference type="Proteomes" id="UP000320078"/>
    </source>
</evidence>
<dbReference type="InterPro" id="IPR003797">
    <property type="entry name" value="DegV"/>
</dbReference>
<dbReference type="InterPro" id="IPR043168">
    <property type="entry name" value="DegV_C"/>
</dbReference>
<protein>
    <submittedName>
        <fullName evidence="2">Putative BCR</fullName>
    </submittedName>
</protein>
<keyword evidence="3" id="KW-1185">Reference proteome</keyword>
<organism evidence="2 3">
    <name type="scientific">Candidatus Phytoplasma pini</name>
    <dbReference type="NCBI Taxonomy" id="267362"/>
    <lineage>
        <taxon>Bacteria</taxon>
        <taxon>Bacillati</taxon>
        <taxon>Mycoplasmatota</taxon>
        <taxon>Mollicutes</taxon>
        <taxon>Acholeplasmatales</taxon>
        <taxon>Acholeplasmataceae</taxon>
        <taxon>Candidatus Phytoplasma</taxon>
    </lineage>
</organism>
<dbReference type="PROSITE" id="PS51482">
    <property type="entry name" value="DEGV"/>
    <property type="match status" value="1"/>
</dbReference>
<dbReference type="InterPro" id="IPR050270">
    <property type="entry name" value="DegV_domain_contain"/>
</dbReference>
<dbReference type="PANTHER" id="PTHR33434">
    <property type="entry name" value="DEGV DOMAIN-CONTAINING PROTEIN DR_1986-RELATED"/>
    <property type="match status" value="1"/>
</dbReference>
<proteinExistence type="predicted"/>
<evidence type="ECO:0000313" key="2">
    <source>
        <dbReference type="EMBL" id="TVY12390.1"/>
    </source>
</evidence>
<comment type="caution">
    <text evidence="2">The sequence shown here is derived from an EMBL/GenBank/DDBJ whole genome shotgun (WGS) entry which is preliminary data.</text>
</comment>
<dbReference type="Pfam" id="PF02645">
    <property type="entry name" value="DegV"/>
    <property type="match status" value="1"/>
</dbReference>
<dbReference type="Gene3D" id="3.30.1180.10">
    <property type="match status" value="1"/>
</dbReference>
<dbReference type="Gene3D" id="3.40.50.10170">
    <property type="match status" value="1"/>
</dbReference>
<dbReference type="AlphaFoldDB" id="A0A559KJT6"/>
<dbReference type="Proteomes" id="UP000320078">
    <property type="component" value="Unassembled WGS sequence"/>
</dbReference>
<dbReference type="OrthoDB" id="9781230at2"/>
<sequence>MVIKVVSTSTSCLDYYPQVHEIDLIRIKIYFNDKEFIDNHTTAYKFYEMLNKNPKMIAKTSQPSVGELVIYFRQLLQKGYKKVFVTTLSKELSGSYNTILQAQKIVKNEIEVIVYDTATVCFSEGFFALEAYRLFAQGLSVSEVLQHLDFLKKNNTIFFVVNSLTQLIQNGRLTHMNGFLGRLFRIKPILQVNNEGKIVLIDKHITLEKTFTSIFNKIKKYTEGKQFILHIMFTGNPDLKKDFKSFLMKKFNLTNILEIPCTPVVGAHIGNNVVGVGIILKS</sequence>
<dbReference type="GO" id="GO:0008289">
    <property type="term" value="F:lipid binding"/>
    <property type="evidence" value="ECO:0007669"/>
    <property type="project" value="UniProtKB-KW"/>
</dbReference>
<name>A0A559KJT6_9MOLU</name>
<dbReference type="EMBL" id="VIAE01000001">
    <property type="protein sequence ID" value="TVY12390.1"/>
    <property type="molecule type" value="Genomic_DNA"/>
</dbReference>
<accession>A0A559KJT6</accession>
<dbReference type="PANTHER" id="PTHR33434:SF2">
    <property type="entry name" value="FATTY ACID-BINDING PROTEIN TM_1468"/>
    <property type="match status" value="1"/>
</dbReference>
<dbReference type="RefSeq" id="WP_144658162.1">
    <property type="nucleotide sequence ID" value="NZ_VIAE01000001.1"/>
</dbReference>
<dbReference type="SUPFAM" id="SSF82549">
    <property type="entry name" value="DAK1/DegV-like"/>
    <property type="match status" value="1"/>
</dbReference>